<feature type="compositionally biased region" description="Low complexity" evidence="1">
    <location>
        <begin position="175"/>
        <end position="184"/>
    </location>
</feature>
<feature type="region of interest" description="Disordered" evidence="1">
    <location>
        <begin position="1"/>
        <end position="31"/>
    </location>
</feature>
<organism evidence="2">
    <name type="scientific">uncultured Mycobacteriales bacterium</name>
    <dbReference type="NCBI Taxonomy" id="581187"/>
    <lineage>
        <taxon>Bacteria</taxon>
        <taxon>Bacillati</taxon>
        <taxon>Actinomycetota</taxon>
        <taxon>Actinomycetes</taxon>
        <taxon>Mycobacteriales</taxon>
        <taxon>environmental samples</taxon>
    </lineage>
</organism>
<name>A0A6J4H1L0_9ACTN</name>
<evidence type="ECO:0000256" key="1">
    <source>
        <dbReference type="SAM" id="MobiDB-lite"/>
    </source>
</evidence>
<evidence type="ECO:0000313" key="2">
    <source>
        <dbReference type="EMBL" id="CAA9210885.1"/>
    </source>
</evidence>
<feature type="region of interest" description="Disordered" evidence="1">
    <location>
        <begin position="203"/>
        <end position="230"/>
    </location>
</feature>
<accession>A0A6J4H1L0</accession>
<feature type="compositionally biased region" description="Basic residues" evidence="1">
    <location>
        <begin position="121"/>
        <end position="144"/>
    </location>
</feature>
<feature type="compositionally biased region" description="Low complexity" evidence="1">
    <location>
        <begin position="286"/>
        <end position="295"/>
    </location>
</feature>
<reference evidence="2" key="1">
    <citation type="submission" date="2020-02" db="EMBL/GenBank/DDBJ databases">
        <authorList>
            <person name="Meier V. D."/>
        </authorList>
    </citation>
    <scope>NUCLEOTIDE SEQUENCE</scope>
    <source>
        <strain evidence="2">AVDCRST_MAG41</strain>
    </source>
</reference>
<feature type="compositionally biased region" description="Low complexity" evidence="1">
    <location>
        <begin position="105"/>
        <end position="120"/>
    </location>
</feature>
<protein>
    <submittedName>
        <fullName evidence="2">GH43</fullName>
    </submittedName>
</protein>
<sequence length="325" mass="35191">GGTGRAVRHTVVPRAGRGPGRPLPGVRPARRGRRLPLLRLRLRHRFPGVRLGRPAALDPPRRQPPRRRPGVVLGAVRAVRAGPAPPVGDALLPGPRHRRGRRAPRAPAAPGRQRAAGGPVRRLRRGAHPRHRLRHRRRRVRRPGRPPADLRRRLHRRRAVRHRSVGGRPQPGPAPAHLGPAAGGPLPQRLAALRPGPVDAVEADPRRGLGGRVHRPVVHDGGTGGAGLPGRATHAALQRWQLRRVLRRRRAPRAGRPVGGPQPHPGPLPAGADARARRARSRALQRARGPALLPLPHRPRPAPAVRHPAAALGRRRPAVLPGRAL</sequence>
<feature type="compositionally biased region" description="Basic residues" evidence="1">
    <location>
        <begin position="152"/>
        <end position="165"/>
    </location>
</feature>
<feature type="region of interest" description="Disordered" evidence="1">
    <location>
        <begin position="249"/>
        <end position="325"/>
    </location>
</feature>
<proteinExistence type="predicted"/>
<feature type="non-terminal residue" evidence="2">
    <location>
        <position position="325"/>
    </location>
</feature>
<feature type="compositionally biased region" description="Basic residues" evidence="1">
    <location>
        <begin position="95"/>
        <end position="104"/>
    </location>
</feature>
<feature type="compositionally biased region" description="Low complexity" evidence="1">
    <location>
        <begin position="303"/>
        <end position="312"/>
    </location>
</feature>
<feature type="non-terminal residue" evidence="2">
    <location>
        <position position="1"/>
    </location>
</feature>
<dbReference type="EMBL" id="CADCTP010000001">
    <property type="protein sequence ID" value="CAA9210885.1"/>
    <property type="molecule type" value="Genomic_DNA"/>
</dbReference>
<feature type="compositionally biased region" description="Low complexity" evidence="1">
    <location>
        <begin position="81"/>
        <end position="94"/>
    </location>
</feature>
<gene>
    <name evidence="2" type="ORF">AVDCRST_MAG41-293</name>
</gene>
<feature type="region of interest" description="Disordered" evidence="1">
    <location>
        <begin position="81"/>
        <end position="184"/>
    </location>
</feature>
<dbReference type="AlphaFoldDB" id="A0A6J4H1L0"/>